<keyword evidence="2" id="KW-1185">Reference proteome</keyword>
<dbReference type="AlphaFoldDB" id="A0A0C5WTK5"/>
<sequence>MAMGGVLEKQHRGSISLFNPAHLDGFEHALTAMVGIIVKVIQRQDPLSQIGKADRHRIDIRVQFRKFNCQIA</sequence>
<protein>
    <submittedName>
        <fullName evidence="1">Uncharacterized protein</fullName>
    </submittedName>
</protein>
<evidence type="ECO:0000313" key="2">
    <source>
        <dbReference type="Proteomes" id="UP000032303"/>
    </source>
</evidence>
<dbReference type="HOGENOM" id="CLU_2718819_0_0_6"/>
<proteinExistence type="predicted"/>
<dbReference type="KEGG" id="pgb:H744_2c3066"/>
<dbReference type="Proteomes" id="UP000032303">
    <property type="component" value="Chromosome 2"/>
</dbReference>
<evidence type="ECO:0000313" key="1">
    <source>
        <dbReference type="EMBL" id="AJR09717.1"/>
    </source>
</evidence>
<dbReference type="EMBL" id="CP005974">
    <property type="protein sequence ID" value="AJR09717.1"/>
    <property type="molecule type" value="Genomic_DNA"/>
</dbReference>
<reference evidence="1 2" key="1">
    <citation type="submission" date="2013-05" db="EMBL/GenBank/DDBJ databases">
        <title>Complete genome sequence of the lipase-producing bacterium Photobacterium gaetbulicola Gung47.</title>
        <authorList>
            <person name="Kim Y.-O."/>
        </authorList>
    </citation>
    <scope>NUCLEOTIDE SEQUENCE [LARGE SCALE GENOMIC DNA]</scope>
    <source>
        <strain evidence="1 2">Gung47</strain>
    </source>
</reference>
<accession>A0A0C5WTK5</accession>
<gene>
    <name evidence="1" type="ORF">H744_2c3066</name>
</gene>
<name>A0A0C5WTK5_9GAMM</name>
<organism evidence="1 2">
    <name type="scientific">Photobacterium gaetbulicola Gung47</name>
    <dbReference type="NCBI Taxonomy" id="658445"/>
    <lineage>
        <taxon>Bacteria</taxon>
        <taxon>Pseudomonadati</taxon>
        <taxon>Pseudomonadota</taxon>
        <taxon>Gammaproteobacteria</taxon>
        <taxon>Vibrionales</taxon>
        <taxon>Vibrionaceae</taxon>
        <taxon>Photobacterium</taxon>
    </lineage>
</organism>